<keyword evidence="1" id="KW-0812">Transmembrane</keyword>
<keyword evidence="3" id="KW-1185">Reference proteome</keyword>
<reference evidence="2" key="1">
    <citation type="journal article" date="2018" name="Virology">
        <title>A giant virus infecting green algae encodes key fermentation genes.</title>
        <authorList>
            <person name="Schvarcz C.R."/>
            <person name="Steward G.F."/>
        </authorList>
    </citation>
    <scope>NUCLEOTIDE SEQUENCE [LARGE SCALE GENOMIC DNA]</scope>
</reference>
<dbReference type="Proteomes" id="UP000244773">
    <property type="component" value="Segment"/>
</dbReference>
<evidence type="ECO:0000256" key="1">
    <source>
        <dbReference type="SAM" id="Phobius"/>
    </source>
</evidence>
<gene>
    <name evidence="2" type="ORF">TetV_573</name>
</gene>
<keyword evidence="1" id="KW-1133">Transmembrane helix</keyword>
<proteinExistence type="predicted"/>
<evidence type="ECO:0000313" key="2">
    <source>
        <dbReference type="EMBL" id="AUF82655.1"/>
    </source>
</evidence>
<keyword evidence="1" id="KW-0472">Membrane</keyword>
<sequence length="55" mass="6225">MITSGDFLISMKMTNSSNHVTWGKTKSKKKNRNRISALFVIGLIMVALYYVTSKN</sequence>
<accession>A0A2P0VP28</accession>
<evidence type="ECO:0000313" key="3">
    <source>
        <dbReference type="Proteomes" id="UP000244773"/>
    </source>
</evidence>
<dbReference type="EMBL" id="KY322437">
    <property type="protein sequence ID" value="AUF82655.1"/>
    <property type="molecule type" value="Genomic_DNA"/>
</dbReference>
<name>A0A2P0VP28_9VIRU</name>
<protein>
    <submittedName>
        <fullName evidence="2">Uncharacterized protein</fullName>
    </submittedName>
</protein>
<organism evidence="2">
    <name type="scientific">Tetraselmis virus 1</name>
    <dbReference type="NCBI Taxonomy" id="2060617"/>
    <lineage>
        <taxon>Viruses</taxon>
        <taxon>Varidnaviria</taxon>
        <taxon>Bamfordvirae</taxon>
        <taxon>Nucleocytoviricota</taxon>
        <taxon>Megaviricetes</taxon>
        <taxon>Imitervirales</taxon>
        <taxon>Allomimiviridae</taxon>
        <taxon>Oceanusvirus</taxon>
        <taxon>Oceanusvirus kaneohense</taxon>
    </lineage>
</organism>
<feature type="transmembrane region" description="Helical" evidence="1">
    <location>
        <begin position="35"/>
        <end position="52"/>
    </location>
</feature>